<evidence type="ECO:0000313" key="9">
    <source>
        <dbReference type="EMBL" id="KIP11173.1"/>
    </source>
</evidence>
<dbReference type="Proteomes" id="UP000053257">
    <property type="component" value="Unassembled WGS sequence"/>
</dbReference>
<evidence type="ECO:0000259" key="8">
    <source>
        <dbReference type="PROSITE" id="PS50850"/>
    </source>
</evidence>
<feature type="region of interest" description="Disordered" evidence="6">
    <location>
        <begin position="1"/>
        <end position="22"/>
    </location>
</feature>
<feature type="transmembrane region" description="Helical" evidence="7">
    <location>
        <begin position="102"/>
        <end position="127"/>
    </location>
</feature>
<dbReference type="OrthoDB" id="419616at2759"/>
<keyword evidence="2" id="KW-0813">Transport</keyword>
<comment type="subcellular location">
    <subcellularLocation>
        <location evidence="1">Membrane</location>
        <topology evidence="1">Multi-pass membrane protein</topology>
    </subcellularLocation>
</comment>
<keyword evidence="5 7" id="KW-0472">Membrane</keyword>
<evidence type="ECO:0000256" key="6">
    <source>
        <dbReference type="SAM" id="MobiDB-lite"/>
    </source>
</evidence>
<dbReference type="GO" id="GO:0022857">
    <property type="term" value="F:transmembrane transporter activity"/>
    <property type="evidence" value="ECO:0007669"/>
    <property type="project" value="InterPro"/>
</dbReference>
<feature type="transmembrane region" description="Helical" evidence="7">
    <location>
        <begin position="466"/>
        <end position="485"/>
    </location>
</feature>
<feature type="domain" description="Major facilitator superfamily (MFS) profile" evidence="8">
    <location>
        <begin position="29"/>
        <end position="490"/>
    </location>
</feature>
<evidence type="ECO:0000256" key="2">
    <source>
        <dbReference type="ARBA" id="ARBA00022448"/>
    </source>
</evidence>
<dbReference type="PRINTS" id="PR01035">
    <property type="entry name" value="TCRTETA"/>
</dbReference>
<protein>
    <recommendedName>
        <fullName evidence="8">Major facilitator superfamily (MFS) profile domain-containing protein</fullName>
    </recommendedName>
</protein>
<dbReference type="Gene3D" id="1.20.1250.20">
    <property type="entry name" value="MFS general substrate transporter like domains"/>
    <property type="match status" value="1"/>
</dbReference>
<dbReference type="HOGENOM" id="CLU_001265_54_6_1"/>
<evidence type="ECO:0000256" key="1">
    <source>
        <dbReference type="ARBA" id="ARBA00004141"/>
    </source>
</evidence>
<feature type="transmembrane region" description="Helical" evidence="7">
    <location>
        <begin position="286"/>
        <end position="306"/>
    </location>
</feature>
<sequence>MTSATTFDEETPLLPEQQKKKPTPLPWAQFSILLILQLAEPLTSQVIYPFLPQLIRDVGVTHGDETRVGYYVGLLQSIFFATQAITVLHWSRLSDHIGRKPVIMIGLFGLSLSMYCFGLSTTFWGAVLSRSLNGALNGNIGVLKSMIAEITDSTNLAQAYSYLPIAWSTGGTLGPMIGGFLSRPTERFPTVFGNSEFLKEHPYFLACAVPATFSAVAWLVTLTCLNETVATPSSVRLVVKNWLNKHNLALQSVSDGLDNKPSATGGLTSSKKDAPLPLKKVLNSRVLISALNYACLALVDISSRAIQPVFFSTPVELGGLGLAPHHIGKILSIYGLLNGFIQIFCFAKTHARFGTKRVYQAGIASSLLVFISFPIINYIARTAGETHLLVWLAVAFHVVVSIFINFSYGCVFIYITASSPNRASLGTVNGIAQFGVSIVRAIGPATANSLFSVSIDPARHYLGGNLVYWAMTGLTMFALLAGSYLPKKLWGPEDDSEEES</sequence>
<dbReference type="InterPro" id="IPR020846">
    <property type="entry name" value="MFS_dom"/>
</dbReference>
<feature type="transmembrane region" description="Helical" evidence="7">
    <location>
        <begin position="388"/>
        <end position="415"/>
    </location>
</feature>
<dbReference type="PANTHER" id="PTHR23504">
    <property type="entry name" value="MAJOR FACILITATOR SUPERFAMILY DOMAIN-CONTAINING PROTEIN 10"/>
    <property type="match status" value="1"/>
</dbReference>
<dbReference type="Pfam" id="PF07690">
    <property type="entry name" value="MFS_1"/>
    <property type="match status" value="1"/>
</dbReference>
<accession>A0A0C3PU53</accession>
<feature type="transmembrane region" description="Helical" evidence="7">
    <location>
        <begin position="358"/>
        <end position="376"/>
    </location>
</feature>
<feature type="transmembrane region" description="Helical" evidence="7">
    <location>
        <begin position="203"/>
        <end position="225"/>
    </location>
</feature>
<organism evidence="9 10">
    <name type="scientific">Phlebiopsis gigantea (strain 11061_1 CR5-6)</name>
    <name type="common">White-rot fungus</name>
    <name type="synonym">Peniophora gigantea</name>
    <dbReference type="NCBI Taxonomy" id="745531"/>
    <lineage>
        <taxon>Eukaryota</taxon>
        <taxon>Fungi</taxon>
        <taxon>Dikarya</taxon>
        <taxon>Basidiomycota</taxon>
        <taxon>Agaricomycotina</taxon>
        <taxon>Agaricomycetes</taxon>
        <taxon>Polyporales</taxon>
        <taxon>Phanerochaetaceae</taxon>
        <taxon>Phlebiopsis</taxon>
    </lineage>
</organism>
<keyword evidence="10" id="KW-1185">Reference proteome</keyword>
<feature type="transmembrane region" description="Helical" evidence="7">
    <location>
        <begin position="326"/>
        <end position="346"/>
    </location>
</feature>
<proteinExistence type="predicted"/>
<evidence type="ECO:0000313" key="10">
    <source>
        <dbReference type="Proteomes" id="UP000053257"/>
    </source>
</evidence>
<dbReference type="InterPro" id="IPR011701">
    <property type="entry name" value="MFS"/>
</dbReference>
<dbReference type="PROSITE" id="PS50850">
    <property type="entry name" value="MFS"/>
    <property type="match status" value="1"/>
</dbReference>
<evidence type="ECO:0000256" key="5">
    <source>
        <dbReference type="ARBA" id="ARBA00023136"/>
    </source>
</evidence>
<keyword evidence="4 7" id="KW-1133">Transmembrane helix</keyword>
<reference evidence="9 10" key="1">
    <citation type="journal article" date="2014" name="PLoS Genet.">
        <title>Analysis of the Phlebiopsis gigantea genome, transcriptome and secretome provides insight into its pioneer colonization strategies of wood.</title>
        <authorList>
            <person name="Hori C."/>
            <person name="Ishida T."/>
            <person name="Igarashi K."/>
            <person name="Samejima M."/>
            <person name="Suzuki H."/>
            <person name="Master E."/>
            <person name="Ferreira P."/>
            <person name="Ruiz-Duenas F.J."/>
            <person name="Held B."/>
            <person name="Canessa P."/>
            <person name="Larrondo L.F."/>
            <person name="Schmoll M."/>
            <person name="Druzhinina I.S."/>
            <person name="Kubicek C.P."/>
            <person name="Gaskell J.A."/>
            <person name="Kersten P."/>
            <person name="St John F."/>
            <person name="Glasner J."/>
            <person name="Sabat G."/>
            <person name="Splinter BonDurant S."/>
            <person name="Syed K."/>
            <person name="Yadav J."/>
            <person name="Mgbeahuruike A.C."/>
            <person name="Kovalchuk A."/>
            <person name="Asiegbu F.O."/>
            <person name="Lackner G."/>
            <person name="Hoffmeister D."/>
            <person name="Rencoret J."/>
            <person name="Gutierrez A."/>
            <person name="Sun H."/>
            <person name="Lindquist E."/>
            <person name="Barry K."/>
            <person name="Riley R."/>
            <person name="Grigoriev I.V."/>
            <person name="Henrissat B."/>
            <person name="Kues U."/>
            <person name="Berka R.M."/>
            <person name="Martinez A.T."/>
            <person name="Covert S.F."/>
            <person name="Blanchette R.A."/>
            <person name="Cullen D."/>
        </authorList>
    </citation>
    <scope>NUCLEOTIDE SEQUENCE [LARGE SCALE GENOMIC DNA]</scope>
    <source>
        <strain evidence="9 10">11061_1 CR5-6</strain>
    </source>
</reference>
<dbReference type="CDD" id="cd17330">
    <property type="entry name" value="MFS_SLC46_TetA_like"/>
    <property type="match status" value="1"/>
</dbReference>
<name>A0A0C3PU53_PHLG1</name>
<dbReference type="InterPro" id="IPR001958">
    <property type="entry name" value="Tet-R_TetA/multi-R_MdtG-like"/>
</dbReference>
<dbReference type="EMBL" id="KN840448">
    <property type="protein sequence ID" value="KIP11173.1"/>
    <property type="molecule type" value="Genomic_DNA"/>
</dbReference>
<feature type="transmembrane region" description="Helical" evidence="7">
    <location>
        <begin position="68"/>
        <end position="90"/>
    </location>
</feature>
<dbReference type="PANTHER" id="PTHR23504:SF15">
    <property type="entry name" value="MAJOR FACILITATOR SUPERFAMILY (MFS) PROFILE DOMAIN-CONTAINING PROTEIN"/>
    <property type="match status" value="1"/>
</dbReference>
<keyword evidence="3 7" id="KW-0812">Transmembrane</keyword>
<evidence type="ECO:0000256" key="7">
    <source>
        <dbReference type="SAM" id="Phobius"/>
    </source>
</evidence>
<evidence type="ECO:0000256" key="4">
    <source>
        <dbReference type="ARBA" id="ARBA00022989"/>
    </source>
</evidence>
<dbReference type="SUPFAM" id="SSF103473">
    <property type="entry name" value="MFS general substrate transporter"/>
    <property type="match status" value="1"/>
</dbReference>
<gene>
    <name evidence="9" type="ORF">PHLGIDRAFT_100136</name>
</gene>
<dbReference type="GO" id="GO:0016020">
    <property type="term" value="C:membrane"/>
    <property type="evidence" value="ECO:0007669"/>
    <property type="project" value="UniProtKB-SubCell"/>
</dbReference>
<dbReference type="InterPro" id="IPR036259">
    <property type="entry name" value="MFS_trans_sf"/>
</dbReference>
<dbReference type="AlphaFoldDB" id="A0A0C3PU53"/>
<evidence type="ECO:0000256" key="3">
    <source>
        <dbReference type="ARBA" id="ARBA00022692"/>
    </source>
</evidence>